<reference evidence="2 3" key="1">
    <citation type="submission" date="2020-06" db="EMBL/GenBank/DDBJ databases">
        <authorList>
            <person name="Li R."/>
            <person name="Bekaert M."/>
        </authorList>
    </citation>
    <scope>NUCLEOTIDE SEQUENCE [LARGE SCALE GENOMIC DNA]</scope>
    <source>
        <strain evidence="3">wild</strain>
    </source>
</reference>
<feature type="compositionally biased region" description="Polar residues" evidence="1">
    <location>
        <begin position="46"/>
        <end position="68"/>
    </location>
</feature>
<feature type="compositionally biased region" description="Polar residues" evidence="1">
    <location>
        <begin position="76"/>
        <end position="86"/>
    </location>
</feature>
<feature type="compositionally biased region" description="Low complexity" evidence="1">
    <location>
        <begin position="341"/>
        <end position="350"/>
    </location>
</feature>
<feature type="compositionally biased region" description="Polar residues" evidence="1">
    <location>
        <begin position="177"/>
        <end position="186"/>
    </location>
</feature>
<feature type="compositionally biased region" description="Polar residues" evidence="1">
    <location>
        <begin position="252"/>
        <end position="261"/>
    </location>
</feature>
<sequence>MSYAKKETEDIKVPETTTKVFNTTRLNQLSDITSDVKTIACLQVCNTNNGSNTTENKEVSATGNGSNTKENKQVDDTTNGLNTSTNKEVDDTINGSNTSAYKEVANTTNGSNTSANKEVAGKTNGSNSSANKHVDDTTNDSNTTKDKEVVDTTNSSNSSAKKEVADTLKANKKVADTPNSSNTTANKEGADTPNGSNTRANKKVADTPNGSNTTANKEIVGTTNGLNSSTNMDAPDTTYGSNTTANKDEADTTNGSNTTGNKEVADTINGSNTTANKEEKGKTNGLNSSTNKDVPNTNNGSYTTANKDKADTTNGSNTTANREVADTLNGSNTSANKEVVDTTNVANTTANKEEAGTYNGSNTTANKEVADTTSSSSHHDGPNTREKAQVFNGVHNTKNNHASSTTNLAKTAECKIIPQARTPTLYTERARQKRDDQQNSKKTFLLKETRSQIDNADNTKRLEEIKEKEGIKEYESTEDALKTNSKCSTEHLQSLLCLVTKGLLVQSDNRFNLKSQVVNYSLPVDLQQPSLTDMQCEQKFQKIIDMQGLDDKVRSFGLDVSASAGTHLFKLDAPNSASEENDDETDKNETEIFLAIAKYAFVPVKSFHLLQDNMRLDATAIKDIQYIVQLIKELGSENQSVHEKSYDFLIRYGSHVSTGTHHVGGIFKMYTVCNDTTNTSHSKCLQTLRHEHALYVEAMMEIAVGEGSNSNSHVQRSHRETTNNESTLTVESMFTIFGGPLNAGNFRKWKDVLIQNPDTWTVIHPSEVTGIWNIILNHKQEISNCTNVAGLLKRIWEQNWGKSSNIKEVDNILIENLMSMLQEIDLIQNCNAETIIKLLKKCTFIAATNPKFEKYTKGGKWNEFLRKAVSLTEELNLESRFCLKFLLSIAEQRILHLDECLLTWFHKPLLCCTENFVENIKSFIQKDFRHVYASEIEISIDPYWRRQVEGQAVMEIARIICHYGKNLTDVKACISLAEIAMQLPFDFKNMKQKSQDSSCNTVDIFFSPMCRLRKENTSACGLKGLSQTLADFVSFIENNYFKTMEISTEIFLSVDQQQLQETIYDKMSTNCKDMLEKSFQVNKDFVKLALITVLWSDQNRSEYMKFCQRLEESKKVFHTGMILWCQNEKIEQLSCFEVLTFMPGFINIIKTYNLKDAQFEQMGIDCCLKLFKRFHEILFLNDLDDQSRKNCIEFAFILWKARKALSENGVFEVQTFLDIENLLTEMGKSIPKGSKSVRFVSKIPATEIDFLCEFRKVIIPTWRAMVDSLQTHKNYQIAVEHTNTYFVEQLEDLCDRSCQLGTSENRNDIRRKLGIFLSAATSTKAITWKNVEDIVEVGNNICRRII</sequence>
<name>A0A6J8C2H3_MYTCO</name>
<proteinExistence type="predicted"/>
<feature type="compositionally biased region" description="Polar residues" evidence="1">
    <location>
        <begin position="312"/>
        <end position="321"/>
    </location>
</feature>
<evidence type="ECO:0000256" key="1">
    <source>
        <dbReference type="SAM" id="MobiDB-lite"/>
    </source>
</evidence>
<evidence type="ECO:0000313" key="2">
    <source>
        <dbReference type="EMBL" id="CAC5390598.1"/>
    </source>
</evidence>
<protein>
    <submittedName>
        <fullName evidence="2">Uncharacterized protein</fullName>
    </submittedName>
</protein>
<feature type="compositionally biased region" description="Polar residues" evidence="1">
    <location>
        <begin position="358"/>
        <end position="376"/>
    </location>
</feature>
<feature type="region of interest" description="Disordered" evidence="1">
    <location>
        <begin position="46"/>
        <end position="385"/>
    </location>
</feature>
<accession>A0A6J8C2H3</accession>
<organism evidence="2 3">
    <name type="scientific">Mytilus coruscus</name>
    <name type="common">Sea mussel</name>
    <dbReference type="NCBI Taxonomy" id="42192"/>
    <lineage>
        <taxon>Eukaryota</taxon>
        <taxon>Metazoa</taxon>
        <taxon>Spiralia</taxon>
        <taxon>Lophotrochozoa</taxon>
        <taxon>Mollusca</taxon>
        <taxon>Bivalvia</taxon>
        <taxon>Autobranchia</taxon>
        <taxon>Pteriomorphia</taxon>
        <taxon>Mytilida</taxon>
        <taxon>Mytiloidea</taxon>
        <taxon>Mytilidae</taxon>
        <taxon>Mytilinae</taxon>
        <taxon>Mytilus</taxon>
    </lineage>
</organism>
<dbReference type="EMBL" id="CACVKT020004556">
    <property type="protein sequence ID" value="CAC5390598.1"/>
    <property type="molecule type" value="Genomic_DNA"/>
</dbReference>
<dbReference type="Proteomes" id="UP000507470">
    <property type="component" value="Unassembled WGS sequence"/>
</dbReference>
<feature type="compositionally biased region" description="Polar residues" evidence="1">
    <location>
        <begin position="208"/>
        <end position="245"/>
    </location>
</feature>
<keyword evidence="3" id="KW-1185">Reference proteome</keyword>
<feature type="compositionally biased region" description="Polar residues" evidence="1">
    <location>
        <begin position="284"/>
        <end position="305"/>
    </location>
</feature>
<gene>
    <name evidence="2" type="ORF">MCOR_25685</name>
</gene>
<feature type="compositionally biased region" description="Low complexity" evidence="1">
    <location>
        <begin position="105"/>
        <end position="116"/>
    </location>
</feature>
<evidence type="ECO:0000313" key="3">
    <source>
        <dbReference type="Proteomes" id="UP000507470"/>
    </source>
</evidence>